<sequence>MDEIIRIPDERIAVLIGTNGVTRKTIAKRTKIKINIDSSNGEVTLIGEGENFFKARDVVHAIGRGFSPKRAFTLLEDNYLLKIVEIRDFTGKNRSAQEAKRGRVIGREGEARREIEKKTGALISVYGKTVAIIAKPDTIEEATDVVEMLLQGATHETMEHFLEEKHDRFEL</sequence>
<evidence type="ECO:0000259" key="3">
    <source>
        <dbReference type="SMART" id="SM00322"/>
    </source>
</evidence>
<dbReference type="AlphaFoldDB" id="A0A8T5GEF0"/>
<dbReference type="InterPro" id="IPR004088">
    <property type="entry name" value="KH_dom_type_1"/>
</dbReference>
<protein>
    <submittedName>
        <fullName evidence="4">RNA-processing protein</fullName>
    </submittedName>
</protein>
<dbReference type="Pfam" id="PF22891">
    <property type="entry name" value="KH_PNO1_2nd"/>
    <property type="match status" value="1"/>
</dbReference>
<gene>
    <name evidence="4" type="ORF">HON47_00640</name>
</gene>
<organism evidence="4 5">
    <name type="scientific">Candidatus Iainarchaeum sp</name>
    <dbReference type="NCBI Taxonomy" id="3101447"/>
    <lineage>
        <taxon>Archaea</taxon>
        <taxon>Candidatus Iainarchaeota</taxon>
        <taxon>Candidatus Iainarchaeia</taxon>
        <taxon>Candidatus Iainarchaeales</taxon>
        <taxon>Candidatus Iainarchaeaceae</taxon>
        <taxon>Candidatus Iainarchaeum</taxon>
    </lineage>
</organism>
<dbReference type="InterPro" id="IPR036612">
    <property type="entry name" value="KH_dom_type_1_sf"/>
</dbReference>
<dbReference type="InterPro" id="IPR004087">
    <property type="entry name" value="KH_dom"/>
</dbReference>
<accession>A0A8T5GEF0</accession>
<dbReference type="PANTHER" id="PTHR12826">
    <property type="entry name" value="RIBONUCLEASE Y"/>
    <property type="match status" value="1"/>
</dbReference>
<feature type="domain" description="K Homology" evidence="3">
    <location>
        <begin position="78"/>
        <end position="151"/>
    </location>
</feature>
<dbReference type="PROSITE" id="PS50084">
    <property type="entry name" value="KH_TYPE_1"/>
    <property type="match status" value="2"/>
</dbReference>
<dbReference type="EMBL" id="JABJNZ010000012">
    <property type="protein sequence ID" value="MBT4870067.1"/>
    <property type="molecule type" value="Genomic_DNA"/>
</dbReference>
<dbReference type="GO" id="GO:0003723">
    <property type="term" value="F:RNA binding"/>
    <property type="evidence" value="ECO:0007669"/>
    <property type="project" value="UniProtKB-UniRule"/>
</dbReference>
<name>A0A8T5GEF0_9ARCH</name>
<dbReference type="NCBIfam" id="TIGR03665">
    <property type="entry name" value="arCOG04150"/>
    <property type="match status" value="1"/>
</dbReference>
<evidence type="ECO:0000256" key="2">
    <source>
        <dbReference type="PROSITE-ProRule" id="PRU00117"/>
    </source>
</evidence>
<comment type="caution">
    <text evidence="4">The sequence shown here is derived from an EMBL/GenBank/DDBJ whole genome shotgun (WGS) entry which is preliminary data.</text>
</comment>
<dbReference type="PANTHER" id="PTHR12826:SF13">
    <property type="entry name" value="RNA-BINDING PROTEIN PNO1"/>
    <property type="match status" value="1"/>
</dbReference>
<evidence type="ECO:0000313" key="5">
    <source>
        <dbReference type="Proteomes" id="UP000722459"/>
    </source>
</evidence>
<dbReference type="SUPFAM" id="SSF54791">
    <property type="entry name" value="Eukaryotic type KH-domain (KH-domain type I)"/>
    <property type="match status" value="2"/>
</dbReference>
<feature type="domain" description="K Homology" evidence="3">
    <location>
        <begin position="1"/>
        <end position="64"/>
    </location>
</feature>
<dbReference type="InterPro" id="IPR055211">
    <property type="entry name" value="KH_PNO1_2nd"/>
</dbReference>
<keyword evidence="1 2" id="KW-0694">RNA-binding</keyword>
<reference evidence="4" key="1">
    <citation type="journal article" date="2021" name="ISME J.">
        <title>Mercury methylation by metabolically versatile and cosmopolitan marine bacteria.</title>
        <authorList>
            <person name="Lin H."/>
            <person name="Ascher D.B."/>
            <person name="Myung Y."/>
            <person name="Lamborg C.H."/>
            <person name="Hallam S.J."/>
            <person name="Gionfriddo C.M."/>
            <person name="Holt K.E."/>
            <person name="Moreau J.W."/>
        </authorList>
    </citation>
    <scope>NUCLEOTIDE SEQUENCE</scope>
    <source>
        <strain evidence="4">SI075_bin30</strain>
    </source>
</reference>
<dbReference type="Gene3D" id="3.30.1370.10">
    <property type="entry name" value="K Homology domain, type 1"/>
    <property type="match status" value="2"/>
</dbReference>
<dbReference type="Pfam" id="PF00013">
    <property type="entry name" value="KH_1"/>
    <property type="match status" value="1"/>
</dbReference>
<proteinExistence type="predicted"/>
<evidence type="ECO:0000313" key="4">
    <source>
        <dbReference type="EMBL" id="MBT4870067.1"/>
    </source>
</evidence>
<dbReference type="InterPro" id="IPR019964">
    <property type="entry name" value="KH_domain_protein_archaea"/>
</dbReference>
<dbReference type="SMART" id="SM00322">
    <property type="entry name" value="KH"/>
    <property type="match status" value="2"/>
</dbReference>
<dbReference type="Proteomes" id="UP000722459">
    <property type="component" value="Unassembled WGS sequence"/>
</dbReference>
<evidence type="ECO:0000256" key="1">
    <source>
        <dbReference type="ARBA" id="ARBA00022884"/>
    </source>
</evidence>